<dbReference type="EMBL" id="SSDS01000041">
    <property type="protein sequence ID" value="TXG77589.1"/>
    <property type="molecule type" value="Genomic_DNA"/>
</dbReference>
<dbReference type="Pfam" id="PF12236">
    <property type="entry name" value="Head-tail_con"/>
    <property type="match status" value="1"/>
</dbReference>
<keyword evidence="3" id="KW-0231">Viral genome packaging</keyword>
<dbReference type="Proteomes" id="UP000321026">
    <property type="component" value="Unassembled WGS sequence"/>
</dbReference>
<accession>A0A5C7J7W1</accession>
<protein>
    <submittedName>
        <fullName evidence="4">Phage head-tail adapter protein</fullName>
    </submittedName>
</protein>
<evidence type="ECO:0000256" key="2">
    <source>
        <dbReference type="ARBA" id="ARBA00022612"/>
    </source>
</evidence>
<evidence type="ECO:0000256" key="1">
    <source>
        <dbReference type="ARBA" id="ARBA00004328"/>
    </source>
</evidence>
<evidence type="ECO:0000313" key="4">
    <source>
        <dbReference type="EMBL" id="TXG77589.1"/>
    </source>
</evidence>
<name>A0A5C7J7W1_9BACT</name>
<reference evidence="4 5" key="1">
    <citation type="submission" date="2018-09" db="EMBL/GenBank/DDBJ databases">
        <title>Metagenome Assembled Genomes from an Advanced Water Purification Facility.</title>
        <authorList>
            <person name="Stamps B.W."/>
            <person name="Spear J.R."/>
        </authorList>
    </citation>
    <scope>NUCLEOTIDE SEQUENCE [LARGE SCALE GENOMIC DNA]</scope>
    <source>
        <strain evidence="4">Bin_63_2</strain>
    </source>
</reference>
<organism evidence="4 5">
    <name type="scientific">Candidatus Dojkabacteria bacterium</name>
    <dbReference type="NCBI Taxonomy" id="2099670"/>
    <lineage>
        <taxon>Bacteria</taxon>
        <taxon>Candidatus Dojkabacteria</taxon>
    </lineage>
</organism>
<evidence type="ECO:0000313" key="5">
    <source>
        <dbReference type="Proteomes" id="UP000321026"/>
    </source>
</evidence>
<dbReference type="InterPro" id="IPR020991">
    <property type="entry name" value="Connector_podovirus"/>
</dbReference>
<dbReference type="AlphaFoldDB" id="A0A5C7J7W1"/>
<keyword evidence="2" id="KW-1188">Viral release from host cell</keyword>
<feature type="non-terminal residue" evidence="4">
    <location>
        <position position="409"/>
    </location>
</feature>
<evidence type="ECO:0000256" key="3">
    <source>
        <dbReference type="ARBA" id="ARBA00023219"/>
    </source>
</evidence>
<proteinExistence type="predicted"/>
<sequence length="409" mass="46570">MIGSPEKNIAEEVCQEYQRLSGDRGNFESHWLEIADRVIPAHRNMFQAQGMLSSKGEKRTEFIFDSTASIALNRFSAILDSMLTPRNGTWHRVLPSNRDLNKDRQVKLWFDELNRLLFKYRYAPKANFSSQNQQQYKSLGAYGTGSMFIDRLKSEPGLRYRNIHLGEIYFAENHQGIVDTALRYFAMTVRQAMQKWGEKLPESIKKAAKVNPETEFYFIHCVKPRQDRQMKRVDYKGMPFASYYVSVEGKELLEEGGFSSFPYATSRYEQAPGEVYGRSPAMDVLPAIKTLNEQKKTVLKQGHRTVDPVILAYDDGILNGFNLTPGAMNAGGVTKDGRPLVHTLPIGRVDIGKDLMDDERSVINDAFLVTLFQILVETPTMSATEVLERTREKGILLAPTIGRQQSEYL</sequence>
<gene>
    <name evidence="4" type="ORF">E6Q11_02350</name>
</gene>
<comment type="subcellular location">
    <subcellularLocation>
        <location evidence="1">Virion</location>
    </subcellularLocation>
</comment>
<comment type="caution">
    <text evidence="4">The sequence shown here is derived from an EMBL/GenBank/DDBJ whole genome shotgun (WGS) entry which is preliminary data.</text>
</comment>